<dbReference type="RefSeq" id="WP_166331818.1">
    <property type="nucleotide sequence ID" value="NZ_CP049933.1"/>
</dbReference>
<evidence type="ECO:0000313" key="1">
    <source>
        <dbReference type="EMBL" id="QIM19576.1"/>
    </source>
</evidence>
<dbReference type="InterPro" id="IPR003462">
    <property type="entry name" value="ODC_Mu_crystall"/>
</dbReference>
<protein>
    <submittedName>
        <fullName evidence="1">Ornithine cyclodeaminase family protein</fullName>
    </submittedName>
</protein>
<accession>A0ABX6K067</accession>
<dbReference type="PANTHER" id="PTHR13812:SF19">
    <property type="entry name" value="KETIMINE REDUCTASE MU-CRYSTALLIN"/>
    <property type="match status" value="1"/>
</dbReference>
<proteinExistence type="predicted"/>
<organism evidence="1 2">
    <name type="scientific">Leucobacter coleopterorum</name>
    <dbReference type="NCBI Taxonomy" id="2714933"/>
    <lineage>
        <taxon>Bacteria</taxon>
        <taxon>Bacillati</taxon>
        <taxon>Actinomycetota</taxon>
        <taxon>Actinomycetes</taxon>
        <taxon>Micrococcales</taxon>
        <taxon>Microbacteriaceae</taxon>
        <taxon>Leucobacter</taxon>
    </lineage>
</organism>
<dbReference type="Pfam" id="PF02423">
    <property type="entry name" value="OCD_Mu_crystall"/>
    <property type="match status" value="1"/>
</dbReference>
<dbReference type="InterPro" id="IPR023401">
    <property type="entry name" value="ODC_N"/>
</dbReference>
<dbReference type="PANTHER" id="PTHR13812">
    <property type="entry name" value="KETIMINE REDUCTASE MU-CRYSTALLIN"/>
    <property type="match status" value="1"/>
</dbReference>
<dbReference type="InterPro" id="IPR036291">
    <property type="entry name" value="NAD(P)-bd_dom_sf"/>
</dbReference>
<reference evidence="1 2" key="1">
    <citation type="submission" date="2020-03" db="EMBL/GenBank/DDBJ databases">
        <title>Leucobacter sp. nov., isolated from beetles.</title>
        <authorList>
            <person name="Hyun D.-W."/>
            <person name="Bae J.-W."/>
        </authorList>
    </citation>
    <scope>NUCLEOTIDE SEQUENCE [LARGE SCALE GENOMIC DNA]</scope>
    <source>
        <strain evidence="1 2">HDW9A</strain>
    </source>
</reference>
<sequence length="341" mass="36801">MPTATQTLVDPQPQLQLGEEVLYLSKQEVLNLGIGRSEILDLTRDTLIEHGNHRYEMPAKIGVHPYPEVFYHAMPAYVPGMNAVGCKWIECYPNNPSKFGLPQTTGLMVINDVESGVPVAIMDSTWVTAMRTPAVTVLAAAKLHPGAETFGMFGCGVQGKEHVRYAAEALPGLKTVYVYDTREEAADALIAELQGEVPFTLVKGASAEAVAKSAEVLSSATLIIKEPLSVVKDEWISAGQTILPCDLNTFWDPRISQRADKYIVDSIEEHELFAEMGYFPDGLPAIAAETGEVIADVKQGRENADQIIVNSNIGMAVCDVVVGRAIYDRAVALGAGTALSL</sequence>
<gene>
    <name evidence="1" type="ORF">G7066_15145</name>
</gene>
<dbReference type="SUPFAM" id="SSF51735">
    <property type="entry name" value="NAD(P)-binding Rossmann-fold domains"/>
    <property type="match status" value="1"/>
</dbReference>
<dbReference type="Gene3D" id="3.30.1780.10">
    <property type="entry name" value="ornithine cyclodeaminase, domain 1"/>
    <property type="match status" value="1"/>
</dbReference>
<dbReference type="EMBL" id="CP049933">
    <property type="protein sequence ID" value="QIM19576.1"/>
    <property type="molecule type" value="Genomic_DNA"/>
</dbReference>
<keyword evidence="2" id="KW-1185">Reference proteome</keyword>
<dbReference type="PIRSF" id="PIRSF001439">
    <property type="entry name" value="CryM"/>
    <property type="match status" value="1"/>
</dbReference>
<dbReference type="Proteomes" id="UP000503441">
    <property type="component" value="Chromosome"/>
</dbReference>
<evidence type="ECO:0000313" key="2">
    <source>
        <dbReference type="Proteomes" id="UP000503441"/>
    </source>
</evidence>
<name>A0ABX6K067_9MICO</name>
<dbReference type="Gene3D" id="3.40.50.720">
    <property type="entry name" value="NAD(P)-binding Rossmann-like Domain"/>
    <property type="match status" value="1"/>
</dbReference>